<evidence type="ECO:0000256" key="1">
    <source>
        <dbReference type="SAM" id="SignalP"/>
    </source>
</evidence>
<dbReference type="OrthoDB" id="4153866at2759"/>
<feature type="signal peptide" evidence="1">
    <location>
        <begin position="1"/>
        <end position="16"/>
    </location>
</feature>
<evidence type="ECO:0000313" key="3">
    <source>
        <dbReference type="Proteomes" id="UP000799770"/>
    </source>
</evidence>
<evidence type="ECO:0000313" key="2">
    <source>
        <dbReference type="EMBL" id="KAF2122510.1"/>
    </source>
</evidence>
<reference evidence="2" key="1">
    <citation type="journal article" date="2020" name="Stud. Mycol.">
        <title>101 Dothideomycetes genomes: a test case for predicting lifestyles and emergence of pathogens.</title>
        <authorList>
            <person name="Haridas S."/>
            <person name="Albert R."/>
            <person name="Binder M."/>
            <person name="Bloem J."/>
            <person name="Labutti K."/>
            <person name="Salamov A."/>
            <person name="Andreopoulos B."/>
            <person name="Baker S."/>
            <person name="Barry K."/>
            <person name="Bills G."/>
            <person name="Bluhm B."/>
            <person name="Cannon C."/>
            <person name="Castanera R."/>
            <person name="Culley D."/>
            <person name="Daum C."/>
            <person name="Ezra D."/>
            <person name="Gonzalez J."/>
            <person name="Henrissat B."/>
            <person name="Kuo A."/>
            <person name="Liang C."/>
            <person name="Lipzen A."/>
            <person name="Lutzoni F."/>
            <person name="Magnuson J."/>
            <person name="Mondo S."/>
            <person name="Nolan M."/>
            <person name="Ohm R."/>
            <person name="Pangilinan J."/>
            <person name="Park H.-J."/>
            <person name="Ramirez L."/>
            <person name="Alfaro M."/>
            <person name="Sun H."/>
            <person name="Tritt A."/>
            <person name="Yoshinaga Y."/>
            <person name="Zwiers L.-H."/>
            <person name="Turgeon B."/>
            <person name="Goodwin S."/>
            <person name="Spatafora J."/>
            <person name="Crous P."/>
            <person name="Grigoriev I."/>
        </authorList>
    </citation>
    <scope>NUCLEOTIDE SEQUENCE</scope>
    <source>
        <strain evidence="2">CBS 627.86</strain>
    </source>
</reference>
<dbReference type="EMBL" id="ML977310">
    <property type="protein sequence ID" value="KAF2122510.1"/>
    <property type="molecule type" value="Genomic_DNA"/>
</dbReference>
<name>A0A6A5ZS61_9PLEO</name>
<proteinExistence type="predicted"/>
<protein>
    <submittedName>
        <fullName evidence="2">Uncharacterized protein</fullName>
    </submittedName>
</protein>
<keyword evidence="3" id="KW-1185">Reference proteome</keyword>
<keyword evidence="1" id="KW-0732">Signal</keyword>
<gene>
    <name evidence="2" type="ORF">BDV96DRAFT_593043</name>
</gene>
<feature type="chain" id="PRO_5025373031" evidence="1">
    <location>
        <begin position="17"/>
        <end position="212"/>
    </location>
</feature>
<accession>A0A6A5ZS61</accession>
<dbReference type="AlphaFoldDB" id="A0A6A5ZS61"/>
<sequence>MLYSYILLVATNVVLAAPAPQQSSNIVLRRRDDEHPAPKEFKLPNDAAYIMTDIDAPGVRPTKRSPDDIELSNGGVFSITDVPAKEKRSPEEIKLPNGDHDEYSYLPMWGYNSTITEFCYRASSDRFGNPIIVELGLAASSAVYWQFDWPNTADDQRGNRAGLRGGVPGHIEFEVHNKRSNHNAYTIEFDSCYEYLAHMGQTTRIQRAAPGS</sequence>
<dbReference type="Proteomes" id="UP000799770">
    <property type="component" value="Unassembled WGS sequence"/>
</dbReference>
<organism evidence="2 3">
    <name type="scientific">Lophiotrema nucula</name>
    <dbReference type="NCBI Taxonomy" id="690887"/>
    <lineage>
        <taxon>Eukaryota</taxon>
        <taxon>Fungi</taxon>
        <taxon>Dikarya</taxon>
        <taxon>Ascomycota</taxon>
        <taxon>Pezizomycotina</taxon>
        <taxon>Dothideomycetes</taxon>
        <taxon>Pleosporomycetidae</taxon>
        <taxon>Pleosporales</taxon>
        <taxon>Lophiotremataceae</taxon>
        <taxon>Lophiotrema</taxon>
    </lineage>
</organism>